<evidence type="ECO:0000313" key="7">
    <source>
        <dbReference type="Proteomes" id="UP000076503"/>
    </source>
</evidence>
<dbReference type="InterPro" id="IPR007110">
    <property type="entry name" value="Ig-like_dom"/>
</dbReference>
<dbReference type="SMART" id="SM00020">
    <property type="entry name" value="Tryp_SPc"/>
    <property type="match status" value="1"/>
</dbReference>
<organism evidence="6 7">
    <name type="scientific">Pseudoalteromonas luteoviolacea H33</name>
    <dbReference type="NCBI Taxonomy" id="1365251"/>
    <lineage>
        <taxon>Bacteria</taxon>
        <taxon>Pseudomonadati</taxon>
        <taxon>Pseudomonadota</taxon>
        <taxon>Gammaproteobacteria</taxon>
        <taxon>Alteromonadales</taxon>
        <taxon>Pseudoalteromonadaceae</taxon>
        <taxon>Pseudoalteromonas</taxon>
    </lineage>
</organism>
<dbReference type="Proteomes" id="UP000076503">
    <property type="component" value="Unassembled WGS sequence"/>
</dbReference>
<keyword evidence="2" id="KW-0720">Serine protease</keyword>
<dbReference type="PATRIC" id="fig|1365251.3.peg.2715"/>
<dbReference type="FunFam" id="2.40.10.10:FF:000003">
    <property type="entry name" value="Transmembrane serine protease 3"/>
    <property type="match status" value="1"/>
</dbReference>
<dbReference type="RefSeq" id="WP_063362133.1">
    <property type="nucleotide sequence ID" value="NZ_AUXZ01000077.1"/>
</dbReference>
<dbReference type="PROSITE" id="PS00134">
    <property type="entry name" value="TRYPSIN_HIS"/>
    <property type="match status" value="1"/>
</dbReference>
<dbReference type="InterPro" id="IPR035986">
    <property type="entry name" value="PKD_dom_sf"/>
</dbReference>
<dbReference type="InterPro" id="IPR033116">
    <property type="entry name" value="TRYPSIN_SER"/>
</dbReference>
<dbReference type="PANTHER" id="PTHR24252:SF18">
    <property type="entry name" value="OVOCHYMASE 1"/>
    <property type="match status" value="1"/>
</dbReference>
<feature type="domain" description="Peptidase S1" evidence="4">
    <location>
        <begin position="48"/>
        <end position="273"/>
    </location>
</feature>
<dbReference type="InterPro" id="IPR022409">
    <property type="entry name" value="PKD/Chitinase_dom"/>
</dbReference>
<dbReference type="Gene3D" id="2.60.40.3010">
    <property type="match status" value="1"/>
</dbReference>
<dbReference type="GO" id="GO:0004252">
    <property type="term" value="F:serine-type endopeptidase activity"/>
    <property type="evidence" value="ECO:0007669"/>
    <property type="project" value="InterPro"/>
</dbReference>
<evidence type="ECO:0000313" key="6">
    <source>
        <dbReference type="EMBL" id="KZN50062.1"/>
    </source>
</evidence>
<dbReference type="PROSITE" id="PS50240">
    <property type="entry name" value="TRYPSIN_DOM"/>
    <property type="match status" value="1"/>
</dbReference>
<feature type="domain" description="Ig-like" evidence="5">
    <location>
        <begin position="725"/>
        <end position="809"/>
    </location>
</feature>
<dbReference type="Gene3D" id="2.60.40.10">
    <property type="entry name" value="Immunoglobulins"/>
    <property type="match status" value="2"/>
</dbReference>
<dbReference type="AlphaFoldDB" id="A0A167E567"/>
<proteinExistence type="predicted"/>
<dbReference type="PROSITE" id="PS00135">
    <property type="entry name" value="TRYPSIN_SER"/>
    <property type="match status" value="1"/>
</dbReference>
<dbReference type="InterPro" id="IPR001314">
    <property type="entry name" value="Peptidase_S1A"/>
</dbReference>
<comment type="caution">
    <text evidence="6">The sequence shown here is derived from an EMBL/GenBank/DDBJ whole genome shotgun (WGS) entry which is preliminary data.</text>
</comment>
<dbReference type="SMART" id="SM00089">
    <property type="entry name" value="PKD"/>
    <property type="match status" value="2"/>
</dbReference>
<name>A0A167E567_9GAMM</name>
<dbReference type="SUPFAM" id="SSF49299">
    <property type="entry name" value="PKD domain"/>
    <property type="match status" value="1"/>
</dbReference>
<dbReference type="Pfam" id="PF00089">
    <property type="entry name" value="Trypsin"/>
    <property type="match status" value="1"/>
</dbReference>
<dbReference type="CDD" id="cd00190">
    <property type="entry name" value="Tryp_SPc"/>
    <property type="match status" value="1"/>
</dbReference>
<evidence type="ECO:0000259" key="4">
    <source>
        <dbReference type="PROSITE" id="PS50240"/>
    </source>
</evidence>
<evidence type="ECO:0008006" key="8">
    <source>
        <dbReference type="Google" id="ProtNLM"/>
    </source>
</evidence>
<evidence type="ECO:0000259" key="5">
    <source>
        <dbReference type="PROSITE" id="PS50835"/>
    </source>
</evidence>
<dbReference type="InterPro" id="IPR013783">
    <property type="entry name" value="Ig-like_fold"/>
</dbReference>
<dbReference type="PROSITE" id="PS50835">
    <property type="entry name" value="IG_LIKE"/>
    <property type="match status" value="1"/>
</dbReference>
<protein>
    <recommendedName>
        <fullName evidence="8">Peptidase S1 domain-containing protein</fullName>
    </recommendedName>
</protein>
<sequence length="852" mass="93874">MLRKIQGILLLTSITTPFVSYAIDKQPPSQKSLQKLLPIQTAEVTPRIVGGEEAIPHSYPFMGGLQLNGSHWCGLSFIGDNKVLTASHCVDSHPANEFTVIFEGHDLSDPTQWQTYQVTHIMMHEQYGVGHHYNNDIAVLELDRNVENIEPIKIANQELRDSLIAGDSLKVMGWGRLSSEGDSTEKLREVDVPYVPNEICNDVNHYNGSITDTMMCAGLNEGGKDSCQGDSGGPLVIQNNGEWVQVGVVSWGDGCALPNKPGVYADVAPFLLWTYVNAFDFGFDKLLPNNYIPAQSSATITGSFKNTLNEPVNISRLELITASSVDPSVELIEQNCDASTLAPKQECTFTIQTYDDYQYGQYNITANVEQPFQTDISNQSTFRKVSGFSEDINEYLATSENIIWTTGGDQKWYIGELDSGKKALFSGDITDQTEDNTLKQAEQKSYLLIQIEKEPDISAIKFDYLLSSEQDYDFVYITHNDERLLFDSGTNNEPINVEVTLKDGLNQILIEYHKDFSVSVGTDNVSIQNFTTIFANKAPTAIVTQSELDIRSELEFVMDANQSSDADGDNVTYQWIDISNPESILGTDASITLTAEKVSVDTTKTYQVIVTDEFEATDTALVTVNILANQVPIIEFKETTIDVRSELEFVLDASATIDPEKDALTYTWFKLEAGYETIGDSPMLQIKADKVLEDTTITYQLTVSDIFGAETTEQVTVNIAKNNAPEFTLENETQSVSIGEEVVVTATANDPDGDELTYAWSQTSGSDATLSDNSSELKFTAPSVTQDETLTFTLTVTDSFGLSHSQEISVNVKAPVAPPPKVNKTDEDGGSFGSFSLILIALIAGFRRFTSR</sequence>
<keyword evidence="2" id="KW-0378">Hydrolase</keyword>
<accession>A0A167E567</accession>
<dbReference type="InterPro" id="IPR018114">
    <property type="entry name" value="TRYPSIN_HIS"/>
</dbReference>
<gene>
    <name evidence="6" type="ORF">N476_17085</name>
</gene>
<dbReference type="SUPFAM" id="SSF50494">
    <property type="entry name" value="Trypsin-like serine proteases"/>
    <property type="match status" value="1"/>
</dbReference>
<dbReference type="InterPro" id="IPR001254">
    <property type="entry name" value="Trypsin_dom"/>
</dbReference>
<keyword evidence="1" id="KW-1015">Disulfide bond</keyword>
<dbReference type="PANTHER" id="PTHR24252">
    <property type="entry name" value="ACROSIN-RELATED"/>
    <property type="match status" value="1"/>
</dbReference>
<dbReference type="InterPro" id="IPR043504">
    <property type="entry name" value="Peptidase_S1_PA_chymotrypsin"/>
</dbReference>
<evidence type="ECO:0000256" key="3">
    <source>
        <dbReference type="SAM" id="SignalP"/>
    </source>
</evidence>
<dbReference type="Gene3D" id="2.40.10.10">
    <property type="entry name" value="Trypsin-like serine proteases"/>
    <property type="match status" value="1"/>
</dbReference>
<reference evidence="6 7" key="1">
    <citation type="submission" date="2013-07" db="EMBL/GenBank/DDBJ databases">
        <title>Comparative Genomic and Metabolomic Analysis of Twelve Strains of Pseudoalteromonas luteoviolacea.</title>
        <authorList>
            <person name="Vynne N.G."/>
            <person name="Mansson M."/>
            <person name="Gram L."/>
        </authorList>
    </citation>
    <scope>NUCLEOTIDE SEQUENCE [LARGE SCALE GENOMIC DNA]</scope>
    <source>
        <strain evidence="6 7">H33</strain>
    </source>
</reference>
<feature type="signal peptide" evidence="3">
    <location>
        <begin position="1"/>
        <end position="22"/>
    </location>
</feature>
<dbReference type="GO" id="GO:0006508">
    <property type="term" value="P:proteolysis"/>
    <property type="evidence" value="ECO:0007669"/>
    <property type="project" value="UniProtKB-KW"/>
</dbReference>
<keyword evidence="2" id="KW-0645">Protease</keyword>
<feature type="chain" id="PRO_5007885608" description="Peptidase S1 domain-containing protein" evidence="3">
    <location>
        <begin position="23"/>
        <end position="852"/>
    </location>
</feature>
<evidence type="ECO:0000256" key="1">
    <source>
        <dbReference type="ARBA" id="ARBA00023157"/>
    </source>
</evidence>
<dbReference type="InterPro" id="IPR009003">
    <property type="entry name" value="Peptidase_S1_PA"/>
</dbReference>
<evidence type="ECO:0000256" key="2">
    <source>
        <dbReference type="RuleBase" id="RU363034"/>
    </source>
</evidence>
<dbReference type="PRINTS" id="PR00722">
    <property type="entry name" value="CHYMOTRYPSIN"/>
</dbReference>
<dbReference type="Pfam" id="PF22352">
    <property type="entry name" value="K319L-like_PKD"/>
    <property type="match status" value="1"/>
</dbReference>
<dbReference type="EMBL" id="AUXZ01000077">
    <property type="protein sequence ID" value="KZN50062.1"/>
    <property type="molecule type" value="Genomic_DNA"/>
</dbReference>
<keyword evidence="3" id="KW-0732">Signal</keyword>